<reference evidence="5" key="2">
    <citation type="submission" date="2021-04" db="EMBL/GenBank/DDBJ databases">
        <authorList>
            <person name="Podell S."/>
        </authorList>
    </citation>
    <scope>NUCLEOTIDE SEQUENCE</scope>
    <source>
        <strain evidence="5">Hildebrandi</strain>
    </source>
</reference>
<dbReference type="AlphaFoldDB" id="A0A9K3PFZ5"/>
<evidence type="ECO:0000313" key="5">
    <source>
        <dbReference type="EMBL" id="KAG7346242.1"/>
    </source>
</evidence>
<dbReference type="InterPro" id="IPR000873">
    <property type="entry name" value="AMP-dep_synth/lig_dom"/>
</dbReference>
<dbReference type="GO" id="GO:0016874">
    <property type="term" value="F:ligase activity"/>
    <property type="evidence" value="ECO:0007669"/>
    <property type="project" value="UniProtKB-KW"/>
</dbReference>
<dbReference type="InterPro" id="IPR020845">
    <property type="entry name" value="AMP-binding_CS"/>
</dbReference>
<dbReference type="InterPro" id="IPR025110">
    <property type="entry name" value="AMP-bd_C"/>
</dbReference>
<dbReference type="Pfam" id="PF13193">
    <property type="entry name" value="AMP-binding_C"/>
    <property type="match status" value="1"/>
</dbReference>
<proteinExistence type="predicted"/>
<dbReference type="EMBL" id="JAGRRH010000021">
    <property type="protein sequence ID" value="KAG7346242.1"/>
    <property type="molecule type" value="Genomic_DNA"/>
</dbReference>
<reference evidence="5" key="1">
    <citation type="journal article" date="2021" name="Sci. Rep.">
        <title>Diploid genomic architecture of Nitzschia inconspicua, an elite biomass production diatom.</title>
        <authorList>
            <person name="Oliver A."/>
            <person name="Podell S."/>
            <person name="Pinowska A."/>
            <person name="Traller J.C."/>
            <person name="Smith S.R."/>
            <person name="McClure R."/>
            <person name="Beliaev A."/>
            <person name="Bohutskyi P."/>
            <person name="Hill E.A."/>
            <person name="Rabines A."/>
            <person name="Zheng H."/>
            <person name="Allen L.Z."/>
            <person name="Kuo A."/>
            <person name="Grigoriev I.V."/>
            <person name="Allen A.E."/>
            <person name="Hazlebeck D."/>
            <person name="Allen E.E."/>
        </authorList>
    </citation>
    <scope>NUCLEOTIDE SEQUENCE</scope>
    <source>
        <strain evidence="5">Hildebrandi</strain>
    </source>
</reference>
<evidence type="ECO:0000259" key="4">
    <source>
        <dbReference type="Pfam" id="PF16177"/>
    </source>
</evidence>
<dbReference type="OrthoDB" id="10253115at2759"/>
<dbReference type="Proteomes" id="UP000693970">
    <property type="component" value="Unassembled WGS sequence"/>
</dbReference>
<gene>
    <name evidence="5" type="ORF">IV203_005310</name>
</gene>
<dbReference type="InterPro" id="IPR032387">
    <property type="entry name" value="ACAS_N"/>
</dbReference>
<evidence type="ECO:0000256" key="1">
    <source>
        <dbReference type="SAM" id="MobiDB-lite"/>
    </source>
</evidence>
<dbReference type="Pfam" id="PF16177">
    <property type="entry name" value="ACAS_N"/>
    <property type="match status" value="1"/>
</dbReference>
<dbReference type="PANTHER" id="PTHR44378">
    <property type="entry name" value="ACYL-ACTIVATING ENZYME 17, PEROXISOMAL-RELATED"/>
    <property type="match status" value="1"/>
</dbReference>
<accession>A0A9K3PFZ5</accession>
<protein>
    <submittedName>
        <fullName evidence="5">Acyl-CoA synthetase/AMP-acid ligase</fullName>
    </submittedName>
</protein>
<dbReference type="PROSITE" id="PS00455">
    <property type="entry name" value="AMP_BINDING"/>
    <property type="match status" value="1"/>
</dbReference>
<comment type="caution">
    <text evidence="5">The sequence shown here is derived from an EMBL/GenBank/DDBJ whole genome shotgun (WGS) entry which is preliminary data.</text>
</comment>
<feature type="domain" description="AMP-dependent synthetase/ligase" evidence="2">
    <location>
        <begin position="147"/>
        <end position="585"/>
    </location>
</feature>
<evidence type="ECO:0000259" key="3">
    <source>
        <dbReference type="Pfam" id="PF13193"/>
    </source>
</evidence>
<evidence type="ECO:0000259" key="2">
    <source>
        <dbReference type="Pfam" id="PF00501"/>
    </source>
</evidence>
<feature type="domain" description="AMP-binding enzyme C-terminal" evidence="3">
    <location>
        <begin position="664"/>
        <end position="749"/>
    </location>
</feature>
<evidence type="ECO:0000313" key="6">
    <source>
        <dbReference type="Proteomes" id="UP000693970"/>
    </source>
</evidence>
<dbReference type="Pfam" id="PF00501">
    <property type="entry name" value="AMP-binding"/>
    <property type="match status" value="1"/>
</dbReference>
<dbReference type="PANTHER" id="PTHR44378:SF2">
    <property type="entry name" value="ACYL-ACTIVATING ENZYME 17, PEROXISOMAL-RELATED"/>
    <property type="match status" value="1"/>
</dbReference>
<organism evidence="5 6">
    <name type="scientific">Nitzschia inconspicua</name>
    <dbReference type="NCBI Taxonomy" id="303405"/>
    <lineage>
        <taxon>Eukaryota</taxon>
        <taxon>Sar</taxon>
        <taxon>Stramenopiles</taxon>
        <taxon>Ochrophyta</taxon>
        <taxon>Bacillariophyta</taxon>
        <taxon>Bacillariophyceae</taxon>
        <taxon>Bacillariophycidae</taxon>
        <taxon>Bacillariales</taxon>
        <taxon>Bacillariaceae</taxon>
        <taxon>Nitzschia</taxon>
    </lineage>
</organism>
<feature type="region of interest" description="Disordered" evidence="1">
    <location>
        <begin position="275"/>
        <end position="294"/>
    </location>
</feature>
<feature type="domain" description="Acetyl-coenzyme A synthetase N-terminal" evidence="4">
    <location>
        <begin position="88"/>
        <end position="143"/>
    </location>
</feature>
<keyword evidence="5" id="KW-0436">Ligase</keyword>
<keyword evidence="6" id="KW-1185">Reference proteome</keyword>
<name>A0A9K3PFZ5_9STRA</name>
<sequence length="769" mass="84327">MSKENIAEATKLVAEAKDALGIDASPSDVWALLQTKLSPSIPFEIHQLCYATVYEGIDDVKPAWIPTADIVANTNITKMMQQKSITTYQEFYDWSVNDRNNFWMTSMKAIGIQWQDEPKAAFKGDPAHITYFPGGRLNISDSCFGKRPLEDPAIVYSVESNARSLRNMSFGRLDALSNRIANGLFSKLKLQVGDAVGICMPMTPESIAIYLGVVKAGLVVVSVADSFSPEEIATRCRLSNAKAIFTQDVIYRGAKFLSLFGRVLKADAMIQAEKERSRNKSDFNDSKETKSDSGLDDDDICMRIIVLPGMLHANSYPEAVVDETNSTWSDKDAQGRDVLLHESVVAIMRENHDASWYDLLDGCSDTFERVPRDSMDACNILFSSGTTGEPKAIVWSHSTPIKCAIDGFYHQDIHIGDRVAWPTNIGWMMGPWLLFQLINGATIGLFNGITSTEGFCEFVDEAEISMLGVVPSLVKSWQARNATANCDWSRIKKFSSTGEASDPGTYLWLMSRVPGYAPVMEYCGGTEIGGSFLSSTLVQPNVPSMFSTPVLGSKILMMNAESEVILESAFETRSDGSGSGELVIVPPSIGLSTTLLNRDHYNVYFEGMPCGPAGEVLRKHGDEVEFVRSSSHTSKKNVSTPYFRALGRCDDTMNIGGIKVGSVEIERVCNLVDNIQETAAIAVSGPHGGPSKLVVYVVLENGTEEGSEGCDEDSLRNAMQNYIKAHLNPLFGISDVAIVQSLPRTASNKVMRRLLRDAYISSALKRSKM</sequence>
<feature type="compositionally biased region" description="Basic and acidic residues" evidence="1">
    <location>
        <begin position="275"/>
        <end position="293"/>
    </location>
</feature>